<feature type="region of interest" description="Disordered" evidence="1">
    <location>
        <begin position="1"/>
        <end position="73"/>
    </location>
</feature>
<accession>A0A8R7K2U0</accession>
<protein>
    <submittedName>
        <fullName evidence="2">Uncharacterized protein</fullName>
    </submittedName>
</protein>
<keyword evidence="3" id="KW-1185">Reference proteome</keyword>
<reference evidence="2" key="2">
    <citation type="submission" date="2018-03" db="EMBL/GenBank/DDBJ databases">
        <title>The Triticum urartu genome reveals the dynamic nature of wheat genome evolution.</title>
        <authorList>
            <person name="Ling H."/>
            <person name="Ma B."/>
            <person name="Shi X."/>
            <person name="Liu H."/>
            <person name="Dong L."/>
            <person name="Sun H."/>
            <person name="Cao Y."/>
            <person name="Gao Q."/>
            <person name="Zheng S."/>
            <person name="Li Y."/>
            <person name="Yu Y."/>
            <person name="Du H."/>
            <person name="Qi M."/>
            <person name="Li Y."/>
            <person name="Yu H."/>
            <person name="Cui Y."/>
            <person name="Wang N."/>
            <person name="Chen C."/>
            <person name="Wu H."/>
            <person name="Zhao Y."/>
            <person name="Zhang J."/>
            <person name="Li Y."/>
            <person name="Zhou W."/>
            <person name="Zhang B."/>
            <person name="Hu W."/>
            <person name="Eijk M."/>
            <person name="Tang J."/>
            <person name="Witsenboer H."/>
            <person name="Zhao S."/>
            <person name="Li Z."/>
            <person name="Zhang A."/>
            <person name="Wang D."/>
            <person name="Liang C."/>
        </authorList>
    </citation>
    <scope>NUCLEOTIDE SEQUENCE [LARGE SCALE GENOMIC DNA]</scope>
    <source>
        <strain evidence="2">cv. G1812</strain>
    </source>
</reference>
<dbReference type="Proteomes" id="UP000015106">
    <property type="component" value="Chromosome 1"/>
</dbReference>
<sequence>KKSTQEATGQEEEEGQQRKKSHGALLQQQLRQHKGEEACAEEGAAEAADREDHQQPHGAEERRRRRGQEGVRPHQLRRLQLNLSKTPSSVCQLSFSFLLGSFILGFLPKSSPRIVQSSAIVQMNREVMCNFACSLLS</sequence>
<organism evidence="2 3">
    <name type="scientific">Triticum urartu</name>
    <name type="common">Red wild einkorn</name>
    <name type="synonym">Crithodium urartu</name>
    <dbReference type="NCBI Taxonomy" id="4572"/>
    <lineage>
        <taxon>Eukaryota</taxon>
        <taxon>Viridiplantae</taxon>
        <taxon>Streptophyta</taxon>
        <taxon>Embryophyta</taxon>
        <taxon>Tracheophyta</taxon>
        <taxon>Spermatophyta</taxon>
        <taxon>Magnoliopsida</taxon>
        <taxon>Liliopsida</taxon>
        <taxon>Poales</taxon>
        <taxon>Poaceae</taxon>
        <taxon>BOP clade</taxon>
        <taxon>Pooideae</taxon>
        <taxon>Triticodae</taxon>
        <taxon>Triticeae</taxon>
        <taxon>Triticinae</taxon>
        <taxon>Triticum</taxon>
    </lineage>
</organism>
<dbReference type="EnsemblPlants" id="TuG1812G0100003304.01.T01">
    <property type="protein sequence ID" value="TuG1812G0100003304.01.T01.cds471378"/>
    <property type="gene ID" value="TuG1812G0100003304.01"/>
</dbReference>
<name>A0A8R7K2U0_TRIUA</name>
<reference evidence="3" key="1">
    <citation type="journal article" date="2013" name="Nature">
        <title>Draft genome of the wheat A-genome progenitor Triticum urartu.</title>
        <authorList>
            <person name="Ling H.Q."/>
            <person name="Zhao S."/>
            <person name="Liu D."/>
            <person name="Wang J."/>
            <person name="Sun H."/>
            <person name="Zhang C."/>
            <person name="Fan H."/>
            <person name="Li D."/>
            <person name="Dong L."/>
            <person name="Tao Y."/>
            <person name="Gao C."/>
            <person name="Wu H."/>
            <person name="Li Y."/>
            <person name="Cui Y."/>
            <person name="Guo X."/>
            <person name="Zheng S."/>
            <person name="Wang B."/>
            <person name="Yu K."/>
            <person name="Liang Q."/>
            <person name="Yang W."/>
            <person name="Lou X."/>
            <person name="Chen J."/>
            <person name="Feng M."/>
            <person name="Jian J."/>
            <person name="Zhang X."/>
            <person name="Luo G."/>
            <person name="Jiang Y."/>
            <person name="Liu J."/>
            <person name="Wang Z."/>
            <person name="Sha Y."/>
            <person name="Zhang B."/>
            <person name="Wu H."/>
            <person name="Tang D."/>
            <person name="Shen Q."/>
            <person name="Xue P."/>
            <person name="Zou S."/>
            <person name="Wang X."/>
            <person name="Liu X."/>
            <person name="Wang F."/>
            <person name="Yang Y."/>
            <person name="An X."/>
            <person name="Dong Z."/>
            <person name="Zhang K."/>
            <person name="Zhang X."/>
            <person name="Luo M.C."/>
            <person name="Dvorak J."/>
            <person name="Tong Y."/>
            <person name="Wang J."/>
            <person name="Yang H."/>
            <person name="Li Z."/>
            <person name="Wang D."/>
            <person name="Zhang A."/>
            <person name="Wang J."/>
        </authorList>
    </citation>
    <scope>NUCLEOTIDE SEQUENCE</scope>
    <source>
        <strain evidence="3">cv. G1812</strain>
    </source>
</reference>
<feature type="compositionally biased region" description="Basic and acidic residues" evidence="1">
    <location>
        <begin position="47"/>
        <end position="72"/>
    </location>
</feature>
<dbReference type="AlphaFoldDB" id="A0A8R7K2U0"/>
<proteinExistence type="predicted"/>
<evidence type="ECO:0000256" key="1">
    <source>
        <dbReference type="SAM" id="MobiDB-lite"/>
    </source>
</evidence>
<evidence type="ECO:0000313" key="3">
    <source>
        <dbReference type="Proteomes" id="UP000015106"/>
    </source>
</evidence>
<reference evidence="2" key="3">
    <citation type="submission" date="2022-06" db="UniProtKB">
        <authorList>
            <consortium name="EnsemblPlants"/>
        </authorList>
    </citation>
    <scope>IDENTIFICATION</scope>
</reference>
<dbReference type="Gramene" id="TuG1812G0100003304.01.T01">
    <property type="protein sequence ID" value="TuG1812G0100003304.01.T01.cds471378"/>
    <property type="gene ID" value="TuG1812G0100003304.01"/>
</dbReference>
<evidence type="ECO:0000313" key="2">
    <source>
        <dbReference type="EnsemblPlants" id="TuG1812G0100003304.01.T01.cds471378"/>
    </source>
</evidence>